<evidence type="ECO:0000256" key="1">
    <source>
        <dbReference type="ARBA" id="ARBA00022741"/>
    </source>
</evidence>
<dbReference type="PANTHER" id="PTHR10457:SF7">
    <property type="entry name" value="GALACTOKINASE-RELATED"/>
    <property type="match status" value="1"/>
</dbReference>
<dbReference type="GO" id="GO:0004335">
    <property type="term" value="F:galactokinase activity"/>
    <property type="evidence" value="ECO:0007669"/>
    <property type="project" value="TreeGrafter"/>
</dbReference>
<reference evidence="3 4" key="1">
    <citation type="submission" date="2019-08" db="EMBL/GenBank/DDBJ databases">
        <title>In-depth cultivation of the pig gut microbiome towards novel bacterial diversity and tailored functional studies.</title>
        <authorList>
            <person name="Wylensek D."/>
            <person name="Hitch T.C.A."/>
            <person name="Clavel T."/>
        </authorList>
    </citation>
    <scope>NUCLEOTIDE SEQUENCE [LARGE SCALE GENOMIC DNA]</scope>
    <source>
        <strain evidence="3 4">NM-380-WT-3C1</strain>
    </source>
</reference>
<dbReference type="PIRSF" id="PIRSF000530">
    <property type="entry name" value="Galactokinase"/>
    <property type="match status" value="1"/>
</dbReference>
<dbReference type="GO" id="GO:0006012">
    <property type="term" value="P:galactose metabolic process"/>
    <property type="evidence" value="ECO:0007669"/>
    <property type="project" value="TreeGrafter"/>
</dbReference>
<dbReference type="Proteomes" id="UP000460549">
    <property type="component" value="Unassembled WGS sequence"/>
</dbReference>
<keyword evidence="2" id="KW-0067">ATP-binding</keyword>
<evidence type="ECO:0008006" key="5">
    <source>
        <dbReference type="Google" id="ProtNLM"/>
    </source>
</evidence>
<dbReference type="GO" id="GO:0005829">
    <property type="term" value="C:cytosol"/>
    <property type="evidence" value="ECO:0007669"/>
    <property type="project" value="TreeGrafter"/>
</dbReference>
<dbReference type="InterPro" id="IPR006206">
    <property type="entry name" value="Mevalonate/galactokinase"/>
</dbReference>
<dbReference type="RefSeq" id="WP_154424438.1">
    <property type="nucleotide sequence ID" value="NZ_VUNN01000002.1"/>
</dbReference>
<dbReference type="SUPFAM" id="SSF54211">
    <property type="entry name" value="Ribosomal protein S5 domain 2-like"/>
    <property type="match status" value="1"/>
</dbReference>
<protein>
    <recommendedName>
        <fullName evidence="5">Galactokinase</fullName>
    </recommendedName>
</protein>
<proteinExistence type="predicted"/>
<dbReference type="AlphaFoldDB" id="A0A7X2TQ86"/>
<evidence type="ECO:0000313" key="4">
    <source>
        <dbReference type="Proteomes" id="UP000460549"/>
    </source>
</evidence>
<gene>
    <name evidence="3" type="ORF">FYJ80_01935</name>
</gene>
<keyword evidence="4" id="KW-1185">Reference proteome</keyword>
<evidence type="ECO:0000313" key="3">
    <source>
        <dbReference type="EMBL" id="MSU05542.1"/>
    </source>
</evidence>
<keyword evidence="1" id="KW-0547">Nucleotide-binding</keyword>
<dbReference type="GO" id="GO:0005524">
    <property type="term" value="F:ATP binding"/>
    <property type="evidence" value="ECO:0007669"/>
    <property type="project" value="UniProtKB-KW"/>
</dbReference>
<dbReference type="PANTHER" id="PTHR10457">
    <property type="entry name" value="MEVALONATE KINASE/GALACTOKINASE"/>
    <property type="match status" value="1"/>
</dbReference>
<dbReference type="Gene3D" id="3.30.230.10">
    <property type="match status" value="1"/>
</dbReference>
<dbReference type="InterPro" id="IPR020568">
    <property type="entry name" value="Ribosomal_Su5_D2-typ_SF"/>
</dbReference>
<accession>A0A7X2TQ86</accession>
<comment type="caution">
    <text evidence="3">The sequence shown here is derived from an EMBL/GenBank/DDBJ whole genome shotgun (WGS) entry which is preliminary data.</text>
</comment>
<dbReference type="InterPro" id="IPR036554">
    <property type="entry name" value="GHMP_kinase_C_sf"/>
</dbReference>
<evidence type="ECO:0000256" key="2">
    <source>
        <dbReference type="ARBA" id="ARBA00022840"/>
    </source>
</evidence>
<dbReference type="SUPFAM" id="SSF55060">
    <property type="entry name" value="GHMP Kinase, C-terminal domain"/>
    <property type="match status" value="1"/>
</dbReference>
<dbReference type="Gene3D" id="3.30.70.890">
    <property type="entry name" value="GHMP kinase, C-terminal domain"/>
    <property type="match status" value="1"/>
</dbReference>
<dbReference type="EMBL" id="VUNN01000002">
    <property type="protein sequence ID" value="MSU05542.1"/>
    <property type="molecule type" value="Genomic_DNA"/>
</dbReference>
<name>A0A7X2TQ86_9SPIO</name>
<dbReference type="InterPro" id="IPR014721">
    <property type="entry name" value="Ribsml_uS5_D2-typ_fold_subgr"/>
</dbReference>
<organism evidence="3 4">
    <name type="scientific">Bullifex porci</name>
    <dbReference type="NCBI Taxonomy" id="2606638"/>
    <lineage>
        <taxon>Bacteria</taxon>
        <taxon>Pseudomonadati</taxon>
        <taxon>Spirochaetota</taxon>
        <taxon>Spirochaetia</taxon>
        <taxon>Spirochaetales</taxon>
        <taxon>Spirochaetaceae</taxon>
        <taxon>Bullifex</taxon>
    </lineage>
</organism>
<sequence>MDKIATFHMENYKVKPDIICQVPGVCTLMGAFSDFCKGYSITGTGTLGLRISISKRDDDSVRIYNATRNDKKQFTFSQIKYRKEDKWANFIKGAISILLEQNILPLQGLDITIKGALLFCDNLTISVAITAGMISALNSEFNLNLDKSAIIRLTYAAITKFANLNCRFRDIVTLMNAEEGKVFCFDLQTMNYALHDFTFSDDIYCLVVDPNVPPQILREEIEEKRQDAHECCKKLSASLPNEYKLRTYPIKELKSHIISGLSEHERRTCEYVITETKAAERGMKALESGDAVNFAKQLSSIYFGMRDVFEITCPEVDWLIKRASEIDGIYGASLVSNGATGSIFLVLDKKGEEEYMGVLNEYKRIFDFNPEFRRFTPGSNIKVIKN</sequence>